<protein>
    <submittedName>
        <fullName evidence="2">Uncharacterized protein</fullName>
    </submittedName>
</protein>
<dbReference type="AlphaFoldDB" id="A0A5B7I943"/>
<feature type="compositionally biased region" description="Low complexity" evidence="1">
    <location>
        <begin position="83"/>
        <end position="95"/>
    </location>
</feature>
<gene>
    <name evidence="2" type="ORF">E2C01_074858</name>
</gene>
<feature type="region of interest" description="Disordered" evidence="1">
    <location>
        <begin position="41"/>
        <end position="103"/>
    </location>
</feature>
<dbReference type="Proteomes" id="UP000324222">
    <property type="component" value="Unassembled WGS sequence"/>
</dbReference>
<dbReference type="EMBL" id="VSRR010053594">
    <property type="protein sequence ID" value="MPC80282.1"/>
    <property type="molecule type" value="Genomic_DNA"/>
</dbReference>
<organism evidence="2 3">
    <name type="scientific">Portunus trituberculatus</name>
    <name type="common">Swimming crab</name>
    <name type="synonym">Neptunus trituberculatus</name>
    <dbReference type="NCBI Taxonomy" id="210409"/>
    <lineage>
        <taxon>Eukaryota</taxon>
        <taxon>Metazoa</taxon>
        <taxon>Ecdysozoa</taxon>
        <taxon>Arthropoda</taxon>
        <taxon>Crustacea</taxon>
        <taxon>Multicrustacea</taxon>
        <taxon>Malacostraca</taxon>
        <taxon>Eumalacostraca</taxon>
        <taxon>Eucarida</taxon>
        <taxon>Decapoda</taxon>
        <taxon>Pleocyemata</taxon>
        <taxon>Brachyura</taxon>
        <taxon>Eubrachyura</taxon>
        <taxon>Portunoidea</taxon>
        <taxon>Portunidae</taxon>
        <taxon>Portuninae</taxon>
        <taxon>Portunus</taxon>
    </lineage>
</organism>
<sequence length="103" mass="11080">MFSVIPCGVCFYGGFKVGEQHGLSNHRHALSTQHCPADDLQTDLRSTRSSSLAPPPHPPSRTHSHTLTLPPAFPPTSPPFLSSPPLLLPSSLTIPPSSPRPFH</sequence>
<comment type="caution">
    <text evidence="2">The sequence shown here is derived from an EMBL/GenBank/DDBJ whole genome shotgun (WGS) entry which is preliminary data.</text>
</comment>
<evidence type="ECO:0000313" key="3">
    <source>
        <dbReference type="Proteomes" id="UP000324222"/>
    </source>
</evidence>
<keyword evidence="3" id="KW-1185">Reference proteome</keyword>
<feature type="compositionally biased region" description="Pro residues" evidence="1">
    <location>
        <begin position="71"/>
        <end position="82"/>
    </location>
</feature>
<accession>A0A5B7I943</accession>
<name>A0A5B7I943_PORTR</name>
<evidence type="ECO:0000313" key="2">
    <source>
        <dbReference type="EMBL" id="MPC80282.1"/>
    </source>
</evidence>
<proteinExistence type="predicted"/>
<evidence type="ECO:0000256" key="1">
    <source>
        <dbReference type="SAM" id="MobiDB-lite"/>
    </source>
</evidence>
<reference evidence="2 3" key="1">
    <citation type="submission" date="2019-05" db="EMBL/GenBank/DDBJ databases">
        <title>Another draft genome of Portunus trituberculatus and its Hox gene families provides insights of decapod evolution.</title>
        <authorList>
            <person name="Jeong J.-H."/>
            <person name="Song I."/>
            <person name="Kim S."/>
            <person name="Choi T."/>
            <person name="Kim D."/>
            <person name="Ryu S."/>
            <person name="Kim W."/>
        </authorList>
    </citation>
    <scope>NUCLEOTIDE SEQUENCE [LARGE SCALE GENOMIC DNA]</scope>
    <source>
        <tissue evidence="2">Muscle</tissue>
    </source>
</reference>